<reference evidence="2" key="1">
    <citation type="submission" date="2017-11" db="EMBL/GenBank/DDBJ databases">
        <authorList>
            <person name="Watanabe M."/>
            <person name="Kojima H."/>
        </authorList>
    </citation>
    <scope>NUCLEOTIDE SEQUENCE [LARGE SCALE GENOMIC DNA]</scope>
    <source>
        <strain evidence="2">Tokyo 01</strain>
    </source>
</reference>
<dbReference type="EMBL" id="BEXT01000001">
    <property type="protein sequence ID" value="GBC60654.1"/>
    <property type="molecule type" value="Genomic_DNA"/>
</dbReference>
<evidence type="ECO:0000313" key="2">
    <source>
        <dbReference type="Proteomes" id="UP000288096"/>
    </source>
</evidence>
<dbReference type="AlphaFoldDB" id="A0A401FUN1"/>
<proteinExistence type="predicted"/>
<evidence type="ECO:0000313" key="1">
    <source>
        <dbReference type="EMBL" id="GBC60654.1"/>
    </source>
</evidence>
<accession>A0A401FUN1</accession>
<name>A0A401FUN1_9BACT</name>
<keyword evidence="2" id="KW-1185">Reference proteome</keyword>
<organism evidence="1 2">
    <name type="scientific">Desulfonema ishimotonii</name>
    <dbReference type="NCBI Taxonomy" id="45657"/>
    <lineage>
        <taxon>Bacteria</taxon>
        <taxon>Pseudomonadati</taxon>
        <taxon>Thermodesulfobacteriota</taxon>
        <taxon>Desulfobacteria</taxon>
        <taxon>Desulfobacterales</taxon>
        <taxon>Desulfococcaceae</taxon>
        <taxon>Desulfonema</taxon>
    </lineage>
</organism>
<sequence length="74" mass="8085">MLLQRNAVYFLQLVSILVLMEVAQESRLFSPERAGYAVSILVLMEVAQECGGIGAGELALLVSILVLMEVAQEF</sequence>
<reference evidence="2" key="2">
    <citation type="submission" date="2019-01" db="EMBL/GenBank/DDBJ databases">
        <title>Genome sequence of Desulfonema ishimotonii strain Tokyo 01.</title>
        <authorList>
            <person name="Fukui M."/>
        </authorList>
    </citation>
    <scope>NUCLEOTIDE SEQUENCE [LARGE SCALE GENOMIC DNA]</scope>
    <source>
        <strain evidence="2">Tokyo 01</strain>
    </source>
</reference>
<dbReference type="Proteomes" id="UP000288096">
    <property type="component" value="Unassembled WGS sequence"/>
</dbReference>
<gene>
    <name evidence="1" type="ORF">DENIS_1611</name>
</gene>
<protein>
    <submittedName>
        <fullName evidence="1">Uncharacterized protein</fullName>
    </submittedName>
</protein>
<comment type="caution">
    <text evidence="1">The sequence shown here is derived from an EMBL/GenBank/DDBJ whole genome shotgun (WGS) entry which is preliminary data.</text>
</comment>